<dbReference type="EC" id="1.5.1.7" evidence="4"/>
<evidence type="ECO:0000256" key="5">
    <source>
        <dbReference type="ARBA" id="ARBA00021221"/>
    </source>
</evidence>
<evidence type="ECO:0000256" key="4">
    <source>
        <dbReference type="ARBA" id="ARBA00012847"/>
    </source>
</evidence>
<evidence type="ECO:0000256" key="10">
    <source>
        <dbReference type="ARBA" id="ARBA00033228"/>
    </source>
</evidence>
<evidence type="ECO:0000313" key="16">
    <source>
        <dbReference type="EMBL" id="MBK4214500.1"/>
    </source>
</evidence>
<comment type="subunit">
    <text evidence="3">Monomer.</text>
</comment>
<dbReference type="Pfam" id="PF01262">
    <property type="entry name" value="AlaDh_PNT_C"/>
    <property type="match status" value="1"/>
</dbReference>
<keyword evidence="9" id="KW-1015">Disulfide bond</keyword>
<evidence type="ECO:0000256" key="2">
    <source>
        <dbReference type="ARBA" id="ARBA00005689"/>
    </source>
</evidence>
<organism evidence="16 17">
    <name type="scientific">Paracoccus caeni</name>
    <dbReference type="NCBI Taxonomy" id="657651"/>
    <lineage>
        <taxon>Bacteria</taxon>
        <taxon>Pseudomonadati</taxon>
        <taxon>Pseudomonadota</taxon>
        <taxon>Alphaproteobacteria</taxon>
        <taxon>Rhodobacterales</taxon>
        <taxon>Paracoccaceae</taxon>
        <taxon>Paracoccus</taxon>
    </lineage>
</organism>
<keyword evidence="7" id="KW-0560">Oxidoreductase</keyword>
<dbReference type="InterPro" id="IPR036291">
    <property type="entry name" value="NAD(P)-bd_dom_sf"/>
</dbReference>
<dbReference type="Proteomes" id="UP000640485">
    <property type="component" value="Unassembled WGS sequence"/>
</dbReference>
<comment type="caution">
    <text evidence="16">The sequence shown here is derived from an EMBL/GenBank/DDBJ whole genome shotgun (WGS) entry which is preliminary data.</text>
</comment>
<evidence type="ECO:0000313" key="17">
    <source>
        <dbReference type="Proteomes" id="UP000640485"/>
    </source>
</evidence>
<comment type="catalytic activity">
    <reaction evidence="11">
        <text>L-saccharopine + NAD(+) + H2O = L-lysine + 2-oxoglutarate + NADH + H(+)</text>
        <dbReference type="Rhea" id="RHEA:12440"/>
        <dbReference type="ChEBI" id="CHEBI:15377"/>
        <dbReference type="ChEBI" id="CHEBI:15378"/>
        <dbReference type="ChEBI" id="CHEBI:16810"/>
        <dbReference type="ChEBI" id="CHEBI:32551"/>
        <dbReference type="ChEBI" id="CHEBI:57540"/>
        <dbReference type="ChEBI" id="CHEBI:57945"/>
        <dbReference type="ChEBI" id="CHEBI:57951"/>
        <dbReference type="EC" id="1.5.1.7"/>
    </reaction>
</comment>
<comment type="pathway">
    <text evidence="1">Amino-acid biosynthesis; L-lysine biosynthesis via AAA pathway; L-lysine from L-alpha-aminoadipate (fungal route): step 3/3.</text>
</comment>
<dbReference type="CDD" id="cd12188">
    <property type="entry name" value="SDH"/>
    <property type="match status" value="1"/>
</dbReference>
<keyword evidence="6" id="KW-0028">Amino-acid biosynthesis</keyword>
<dbReference type="SUPFAM" id="SSF51735">
    <property type="entry name" value="NAD(P)-binding Rossmann-fold domains"/>
    <property type="match status" value="1"/>
</dbReference>
<dbReference type="Pfam" id="PF05222">
    <property type="entry name" value="AlaDh_PNT_N"/>
    <property type="match status" value="1"/>
</dbReference>
<feature type="active site" description="Proton donor" evidence="12">
    <location>
        <position position="93"/>
    </location>
</feature>
<dbReference type="InterPro" id="IPR051168">
    <property type="entry name" value="AASS"/>
</dbReference>
<evidence type="ECO:0000259" key="15">
    <source>
        <dbReference type="SMART" id="SM01003"/>
    </source>
</evidence>
<evidence type="ECO:0000256" key="8">
    <source>
        <dbReference type="ARBA" id="ARBA00023027"/>
    </source>
</evidence>
<proteinExistence type="inferred from homology"/>
<feature type="binding site" evidence="13">
    <location>
        <position position="219"/>
    </location>
    <ligand>
        <name>NAD(+)</name>
        <dbReference type="ChEBI" id="CHEBI:57540"/>
    </ligand>
</feature>
<feature type="binding site" evidence="13">
    <location>
        <position position="265"/>
    </location>
    <ligand>
        <name>NAD(+)</name>
        <dbReference type="ChEBI" id="CHEBI:57540"/>
    </ligand>
</feature>
<gene>
    <name evidence="16" type="ORF">JJJ17_01025</name>
</gene>
<name>A0A934VY87_9RHOB</name>
<evidence type="ECO:0000259" key="14">
    <source>
        <dbReference type="SMART" id="SM01002"/>
    </source>
</evidence>
<dbReference type="SMART" id="SM01002">
    <property type="entry name" value="AlaDh_PNT_C"/>
    <property type="match status" value="1"/>
</dbReference>
<dbReference type="SUPFAM" id="SSF52283">
    <property type="entry name" value="Formate/glycerate dehydrogenase catalytic domain-like"/>
    <property type="match status" value="1"/>
</dbReference>
<protein>
    <recommendedName>
        <fullName evidence="5">Saccharopine dehydrogenase [NAD(+), L-lysine-forming]</fullName>
        <ecNumber evidence="4">1.5.1.7</ecNumber>
    </recommendedName>
    <alternativeName>
        <fullName evidence="10">Lysine--2-oxoglutarate reductase</fullName>
    </alternativeName>
</protein>
<evidence type="ECO:0000256" key="12">
    <source>
        <dbReference type="PIRSR" id="PIRSR018250-1"/>
    </source>
</evidence>
<dbReference type="InterPro" id="IPR007886">
    <property type="entry name" value="AlaDH/PNT_N"/>
</dbReference>
<evidence type="ECO:0000256" key="11">
    <source>
        <dbReference type="ARBA" id="ARBA00047860"/>
    </source>
</evidence>
<dbReference type="Gene3D" id="3.40.50.720">
    <property type="entry name" value="NAD(P)-binding Rossmann-like Domain"/>
    <property type="match status" value="2"/>
</dbReference>
<sequence length="365" mass="39280">MTHLWVRAESRPNEDRVGITPEGVAQLIKEGFTVTVEESPRRVLSADAYAAAGAQLAPEGSWPTAPDDAIIFGLKELPEDGTPLRHRHIMFGHAFKGQPAGQVLLGRFKAGGGALYDLEYLLDENGRRLAAFGYWAGYAGAAVSLKAWAAQQRGETCPPVRAYASQTLLNDELRAQLDATGKPRPRAIVIGAKGRVGSGASDLLTAMGVSVTGWDMAETASGGPFPEILDHDLFINAILAGPGVPVFVPAEAVNPARRLTVIGDVACDPTSDFSPIKVYDRVTDWQAPVLRVADHPPLDVMAIDNLPSMLPRESSEDYAAQLLPVLAELQRIEAGSWGRAKALFDEHLAKLYRQARGISPRPLRP</sequence>
<evidence type="ECO:0000256" key="9">
    <source>
        <dbReference type="ARBA" id="ARBA00023157"/>
    </source>
</evidence>
<dbReference type="RefSeq" id="WP_200683152.1">
    <property type="nucleotide sequence ID" value="NZ_JAEPRQ010000001.1"/>
</dbReference>
<accession>A0A934VY87</accession>
<dbReference type="GO" id="GO:0004754">
    <property type="term" value="F:saccharopine dehydrogenase (NAD+, L-lysine-forming) activity"/>
    <property type="evidence" value="ECO:0007669"/>
    <property type="project" value="UniProtKB-EC"/>
</dbReference>
<evidence type="ECO:0000256" key="6">
    <source>
        <dbReference type="ARBA" id="ARBA00022605"/>
    </source>
</evidence>
<dbReference type="EMBL" id="JAEPRQ010000001">
    <property type="protein sequence ID" value="MBK4214500.1"/>
    <property type="molecule type" value="Genomic_DNA"/>
</dbReference>
<comment type="similarity">
    <text evidence="2">Belongs to the AlaDH/PNT family.</text>
</comment>
<evidence type="ECO:0000256" key="13">
    <source>
        <dbReference type="PIRSR" id="PIRSR018250-3"/>
    </source>
</evidence>
<dbReference type="GO" id="GO:0009085">
    <property type="term" value="P:lysine biosynthetic process"/>
    <property type="evidence" value="ECO:0007669"/>
    <property type="project" value="InterPro"/>
</dbReference>
<dbReference type="PANTHER" id="PTHR11133">
    <property type="entry name" value="SACCHAROPINE DEHYDROGENASE"/>
    <property type="match status" value="1"/>
</dbReference>
<feature type="binding site" evidence="13">
    <location>
        <position position="127"/>
    </location>
    <ligand>
        <name>NAD(+)</name>
        <dbReference type="ChEBI" id="CHEBI:57540"/>
    </ligand>
</feature>
<dbReference type="SMART" id="SM01003">
    <property type="entry name" value="AlaDh_PNT_N"/>
    <property type="match status" value="1"/>
</dbReference>
<keyword evidence="8 13" id="KW-0520">NAD</keyword>
<dbReference type="AlphaFoldDB" id="A0A934VY87"/>
<feature type="domain" description="Alanine dehydrogenase/pyridine nucleotide transhydrogenase NAD(H)-binding" evidence="14">
    <location>
        <begin position="175"/>
        <end position="302"/>
    </location>
</feature>
<dbReference type="PANTHER" id="PTHR11133:SF23">
    <property type="entry name" value="SACCHAROPINE DEHYDROGENASE [NAD(+), L-LYSINE-FORMING]"/>
    <property type="match status" value="1"/>
</dbReference>
<feature type="binding site" evidence="13">
    <location>
        <position position="215"/>
    </location>
    <ligand>
        <name>NAD(+)</name>
        <dbReference type="ChEBI" id="CHEBI:57540"/>
    </ligand>
</feature>
<feature type="domain" description="Alanine dehydrogenase/pyridine nucleotide transhydrogenase N-terminal" evidence="15">
    <location>
        <begin position="5"/>
        <end position="139"/>
    </location>
</feature>
<evidence type="ECO:0000256" key="1">
    <source>
        <dbReference type="ARBA" id="ARBA00004884"/>
    </source>
</evidence>
<reference evidence="16" key="1">
    <citation type="submission" date="2021-01" db="EMBL/GenBank/DDBJ databases">
        <title>Paracoccus amoyensis sp. nov., isolated from the surface seawater along the coast of Xiamen Island, China.</title>
        <authorList>
            <person name="Lyu L."/>
        </authorList>
    </citation>
    <scope>NUCLEOTIDE SEQUENCE</scope>
    <source>
        <strain evidence="16">MJ17</strain>
    </source>
</reference>
<evidence type="ECO:0000256" key="3">
    <source>
        <dbReference type="ARBA" id="ARBA00011245"/>
    </source>
</evidence>
<feature type="active site" description="Proton acceptor" evidence="12">
    <location>
        <position position="75"/>
    </location>
</feature>
<dbReference type="PIRSF" id="PIRSF018250">
    <property type="entry name" value="Saccharopine_DH_Lys"/>
    <property type="match status" value="1"/>
</dbReference>
<feature type="binding site" evidence="13">
    <location>
        <begin position="194"/>
        <end position="195"/>
    </location>
    <ligand>
        <name>NAD(+)</name>
        <dbReference type="ChEBI" id="CHEBI:57540"/>
    </ligand>
</feature>
<dbReference type="InterPro" id="IPR007698">
    <property type="entry name" value="AlaDH/PNT_NAD(H)-bd"/>
</dbReference>
<dbReference type="InterPro" id="IPR027281">
    <property type="entry name" value="Lys1"/>
</dbReference>
<keyword evidence="17" id="KW-1185">Reference proteome</keyword>
<feature type="binding site" evidence="13">
    <location>
        <begin position="303"/>
        <end position="306"/>
    </location>
    <ligand>
        <name>NAD(+)</name>
        <dbReference type="ChEBI" id="CHEBI:57540"/>
    </ligand>
</feature>
<evidence type="ECO:0000256" key="7">
    <source>
        <dbReference type="ARBA" id="ARBA00023002"/>
    </source>
</evidence>